<dbReference type="RefSeq" id="WP_277898292.1">
    <property type="nucleotide sequence ID" value="NZ_JAPMUA010000001.1"/>
</dbReference>
<comment type="similarity">
    <text evidence="1">Belongs to the ROK (NagC/XylR) family.</text>
</comment>
<gene>
    <name evidence="2" type="ORF">OSR52_01540</name>
</gene>
<accession>A0ABT6FMP3</accession>
<dbReference type="Pfam" id="PF00480">
    <property type="entry name" value="ROK"/>
    <property type="match status" value="2"/>
</dbReference>
<evidence type="ECO:0000313" key="2">
    <source>
        <dbReference type="EMBL" id="MDG3584532.1"/>
    </source>
</evidence>
<dbReference type="Proteomes" id="UP001153642">
    <property type="component" value="Unassembled WGS sequence"/>
</dbReference>
<dbReference type="InterPro" id="IPR043129">
    <property type="entry name" value="ATPase_NBD"/>
</dbReference>
<sequence>MKNDDIDYIGVDIGGSHITVARIDKQSRCIETGSIQREYVDAHMNSNEIIKKWGESIQKIIKNKQNTLIGIAMPGPFDYKEGISYINGQDKFDDLYKKNVKILIANELNMRSDQIEFVNDAASFLQGEILSMGKEGLDSVIGITLGTGLGSAYTQYGQAFDADLWRFPFKNGIAEDYLSTRWFVKKFYEATGEKVFDLKDILERYQQHPYTTKMFAHFSNNLASFLYQFVDLKEPELIVIGGNMSKAGNYFLNEVDIILKKQHINVPIRLARLGEKATLMGAVYNWIIT</sequence>
<dbReference type="EMBL" id="JAPMUA010000001">
    <property type="protein sequence ID" value="MDG3584532.1"/>
    <property type="molecule type" value="Genomic_DNA"/>
</dbReference>
<evidence type="ECO:0000256" key="1">
    <source>
        <dbReference type="ARBA" id="ARBA00006479"/>
    </source>
</evidence>
<reference evidence="2" key="1">
    <citation type="submission" date="2022-11" db="EMBL/GenBank/DDBJ databases">
        <title>High-quality draft genome sequence of Galbibacter sp. strain CMA-7.</title>
        <authorList>
            <person name="Wei L."/>
            <person name="Dong C."/>
            <person name="Shao Z."/>
        </authorList>
    </citation>
    <scope>NUCLEOTIDE SEQUENCE</scope>
    <source>
        <strain evidence="2">CMA-7</strain>
    </source>
</reference>
<keyword evidence="3" id="KW-1185">Reference proteome</keyword>
<evidence type="ECO:0000313" key="3">
    <source>
        <dbReference type="Proteomes" id="UP001153642"/>
    </source>
</evidence>
<dbReference type="SUPFAM" id="SSF53067">
    <property type="entry name" value="Actin-like ATPase domain"/>
    <property type="match status" value="1"/>
</dbReference>
<dbReference type="PANTHER" id="PTHR18964">
    <property type="entry name" value="ROK (REPRESSOR, ORF, KINASE) FAMILY"/>
    <property type="match status" value="1"/>
</dbReference>
<proteinExistence type="inferred from homology"/>
<organism evidence="2 3">
    <name type="scientific">Galbibacter pacificus</name>
    <dbReference type="NCBI Taxonomy" id="2996052"/>
    <lineage>
        <taxon>Bacteria</taxon>
        <taxon>Pseudomonadati</taxon>
        <taxon>Bacteroidota</taxon>
        <taxon>Flavobacteriia</taxon>
        <taxon>Flavobacteriales</taxon>
        <taxon>Flavobacteriaceae</taxon>
        <taxon>Galbibacter</taxon>
    </lineage>
</organism>
<name>A0ABT6FMP3_9FLAO</name>
<dbReference type="InterPro" id="IPR000600">
    <property type="entry name" value="ROK"/>
</dbReference>
<protein>
    <submittedName>
        <fullName evidence="2">ROK family protein</fullName>
    </submittedName>
</protein>
<comment type="caution">
    <text evidence="2">The sequence shown here is derived from an EMBL/GenBank/DDBJ whole genome shotgun (WGS) entry which is preliminary data.</text>
</comment>
<dbReference type="Gene3D" id="3.30.420.40">
    <property type="match status" value="2"/>
</dbReference>
<dbReference type="PANTHER" id="PTHR18964:SF149">
    <property type="entry name" value="BIFUNCTIONAL UDP-N-ACETYLGLUCOSAMINE 2-EPIMERASE_N-ACETYLMANNOSAMINE KINASE"/>
    <property type="match status" value="1"/>
</dbReference>